<dbReference type="InterPro" id="IPR023296">
    <property type="entry name" value="Glyco_hydro_beta-prop_sf"/>
</dbReference>
<dbReference type="GO" id="GO:0016787">
    <property type="term" value="F:hydrolase activity"/>
    <property type="evidence" value="ECO:0007669"/>
    <property type="project" value="UniProtKB-KW"/>
</dbReference>
<dbReference type="InterPro" id="IPR006710">
    <property type="entry name" value="Glyco_hydro_43"/>
</dbReference>
<evidence type="ECO:0000256" key="3">
    <source>
        <dbReference type="ARBA" id="ARBA00022729"/>
    </source>
</evidence>
<accession>A0ABV0G066</accession>
<dbReference type="Pfam" id="PF04616">
    <property type="entry name" value="Glyco_hydro_43"/>
    <property type="match status" value="1"/>
</dbReference>
<comment type="similarity">
    <text evidence="1 7">Belongs to the glycosyl hydrolase 43 family.</text>
</comment>
<dbReference type="EMBL" id="JBDPZD010000002">
    <property type="protein sequence ID" value="MEO3691113.1"/>
    <property type="molecule type" value="Genomic_DNA"/>
</dbReference>
<evidence type="ECO:0000256" key="1">
    <source>
        <dbReference type="ARBA" id="ARBA00009865"/>
    </source>
</evidence>
<dbReference type="InterPro" id="IPR005084">
    <property type="entry name" value="CBM6"/>
</dbReference>
<dbReference type="SMART" id="SM00606">
    <property type="entry name" value="CBD_IV"/>
    <property type="match status" value="1"/>
</dbReference>
<organism evidence="10 11">
    <name type="scientific">Roseateles paludis</name>
    <dbReference type="NCBI Taxonomy" id="3145238"/>
    <lineage>
        <taxon>Bacteria</taxon>
        <taxon>Pseudomonadati</taxon>
        <taxon>Pseudomonadota</taxon>
        <taxon>Betaproteobacteria</taxon>
        <taxon>Burkholderiales</taxon>
        <taxon>Sphaerotilaceae</taxon>
        <taxon>Roseateles</taxon>
    </lineage>
</organism>
<dbReference type="InterPro" id="IPR052176">
    <property type="entry name" value="Glycosyl_Hydrlase_43_Enz"/>
</dbReference>
<dbReference type="Pfam" id="PF03422">
    <property type="entry name" value="CBM_6"/>
    <property type="match status" value="1"/>
</dbReference>
<keyword evidence="3 8" id="KW-0732">Signal</keyword>
<reference evidence="10 11" key="1">
    <citation type="submission" date="2024-05" db="EMBL/GenBank/DDBJ databases">
        <title>Roseateles sp. DJS-2-20 16S ribosomal RNA gene Genome sequencing and assembly.</title>
        <authorList>
            <person name="Woo H."/>
        </authorList>
    </citation>
    <scope>NUCLEOTIDE SEQUENCE [LARGE SCALE GENOMIC DNA]</scope>
    <source>
        <strain evidence="10 11">DJS-2-20</strain>
    </source>
</reference>
<evidence type="ECO:0000256" key="5">
    <source>
        <dbReference type="ARBA" id="ARBA00023277"/>
    </source>
</evidence>
<dbReference type="CDD" id="cd18618">
    <property type="entry name" value="GH43_Xsa43E-like"/>
    <property type="match status" value="1"/>
</dbReference>
<dbReference type="InterPro" id="IPR008979">
    <property type="entry name" value="Galactose-bd-like_sf"/>
</dbReference>
<keyword evidence="6 7" id="KW-0326">Glycosidase</keyword>
<dbReference type="Gene3D" id="2.115.10.20">
    <property type="entry name" value="Glycosyl hydrolase domain, family 43"/>
    <property type="match status" value="1"/>
</dbReference>
<feature type="signal peptide" evidence="8">
    <location>
        <begin position="1"/>
        <end position="23"/>
    </location>
</feature>
<dbReference type="CDD" id="cd04084">
    <property type="entry name" value="CBM6_xylanase-like"/>
    <property type="match status" value="1"/>
</dbReference>
<proteinExistence type="inferred from homology"/>
<evidence type="ECO:0000256" key="6">
    <source>
        <dbReference type="ARBA" id="ARBA00023295"/>
    </source>
</evidence>
<feature type="chain" id="PRO_5047300380" evidence="8">
    <location>
        <begin position="24"/>
        <end position="456"/>
    </location>
</feature>
<dbReference type="PROSITE" id="PS51175">
    <property type="entry name" value="CBM6"/>
    <property type="match status" value="1"/>
</dbReference>
<evidence type="ECO:0000256" key="2">
    <source>
        <dbReference type="ARBA" id="ARBA00022651"/>
    </source>
</evidence>
<dbReference type="RefSeq" id="WP_347703956.1">
    <property type="nucleotide sequence ID" value="NZ_JBDPZD010000002.1"/>
</dbReference>
<keyword evidence="2" id="KW-0858">Xylan degradation</keyword>
<evidence type="ECO:0000256" key="4">
    <source>
        <dbReference type="ARBA" id="ARBA00022801"/>
    </source>
</evidence>
<keyword evidence="4 7" id="KW-0378">Hydrolase</keyword>
<dbReference type="Proteomes" id="UP001495147">
    <property type="component" value="Unassembled WGS sequence"/>
</dbReference>
<comment type="caution">
    <text evidence="10">The sequence shown here is derived from an EMBL/GenBank/DDBJ whole genome shotgun (WGS) entry which is preliminary data.</text>
</comment>
<keyword evidence="11" id="KW-1185">Reference proteome</keyword>
<gene>
    <name evidence="10" type="ORF">ABDJ85_06490</name>
</gene>
<protein>
    <submittedName>
        <fullName evidence="10">Glycoside hydrolase family 43 protein</fullName>
    </submittedName>
</protein>
<name>A0ABV0G066_9BURK</name>
<dbReference type="Gene3D" id="2.60.120.260">
    <property type="entry name" value="Galactose-binding domain-like"/>
    <property type="match status" value="1"/>
</dbReference>
<dbReference type="PANTHER" id="PTHR43772:SF2">
    <property type="entry name" value="PUTATIVE (AFU_ORTHOLOGUE AFUA_2G04480)-RELATED"/>
    <property type="match status" value="1"/>
</dbReference>
<evidence type="ECO:0000256" key="8">
    <source>
        <dbReference type="SAM" id="SignalP"/>
    </source>
</evidence>
<feature type="domain" description="CBM6" evidence="9">
    <location>
        <begin position="330"/>
        <end position="455"/>
    </location>
</feature>
<evidence type="ECO:0000256" key="7">
    <source>
        <dbReference type="RuleBase" id="RU361187"/>
    </source>
</evidence>
<dbReference type="SUPFAM" id="SSF75005">
    <property type="entry name" value="Arabinanase/levansucrase/invertase"/>
    <property type="match status" value="1"/>
</dbReference>
<evidence type="ECO:0000313" key="11">
    <source>
        <dbReference type="Proteomes" id="UP001495147"/>
    </source>
</evidence>
<keyword evidence="5" id="KW-0119">Carbohydrate metabolism</keyword>
<dbReference type="SUPFAM" id="SSF49785">
    <property type="entry name" value="Galactose-binding domain-like"/>
    <property type="match status" value="1"/>
</dbReference>
<keyword evidence="2" id="KW-0624">Polysaccharide degradation</keyword>
<evidence type="ECO:0000259" key="9">
    <source>
        <dbReference type="PROSITE" id="PS51175"/>
    </source>
</evidence>
<evidence type="ECO:0000313" key="10">
    <source>
        <dbReference type="EMBL" id="MEO3691113.1"/>
    </source>
</evidence>
<dbReference type="InterPro" id="IPR006584">
    <property type="entry name" value="Cellulose-bd_IV"/>
</dbReference>
<dbReference type="PANTHER" id="PTHR43772">
    <property type="entry name" value="ENDO-1,4-BETA-XYLANASE"/>
    <property type="match status" value="1"/>
</dbReference>
<sequence>MKHSTLRVWLLGLCAWLAQAAHAANPIIQTIYSADPAPMVRDGRVYLYVGHDEGDKKFFDMRDWRVFSSSDMVNWTDHGARLSLTDFAWAKKHAWAGHTIERDGKFYWYVPVEQASGGMAIGVAVGPTPLGPFKDALGKPLVFDKQGDIDPAAYIDDDGQAYLVWGNPTYKWVKLNRDMVSYDTTVGDHGIFRHEMTVEAFGKRAKPDRATAYEEAPWIYKRGKLYYLFHAGGPLPEHLAYSTGPSATGPWTYRGVVMKAQGGSFTNHPGVIDFQGKTYLFYHDGSLPGGGGFSRSVCVDELHFNPDGSIVPLDMTRTGPAPAAHLNPYARVEGETMAWSIGLQTAQFAGGIAVTDVNAGEYLQLRSVDFGAKPARQFSAQLRVPGTQPRGVAIELRLDALDGPVIGRLATTPTGDAWQSFKTAVKAVTGVHDLFLVFRGEGTEPLLELDHWQFQR</sequence>